<dbReference type="OrthoDB" id="74360at2759"/>
<protein>
    <submittedName>
        <fullName evidence="2">Similar to Flavin-containing monooxygenase YUCCA1 acc. no. Q9SZY8</fullName>
    </submittedName>
</protein>
<keyword evidence="2" id="KW-0503">Monooxygenase</keyword>
<evidence type="ECO:0000313" key="2">
    <source>
        <dbReference type="EMBL" id="CCX05714.1"/>
    </source>
</evidence>
<dbReference type="Proteomes" id="UP000018144">
    <property type="component" value="Unassembled WGS sequence"/>
</dbReference>
<evidence type="ECO:0000313" key="3">
    <source>
        <dbReference type="Proteomes" id="UP000018144"/>
    </source>
</evidence>
<organism evidence="2 3">
    <name type="scientific">Pyronema omphalodes (strain CBS 100304)</name>
    <name type="common">Pyronema confluens</name>
    <dbReference type="NCBI Taxonomy" id="1076935"/>
    <lineage>
        <taxon>Eukaryota</taxon>
        <taxon>Fungi</taxon>
        <taxon>Dikarya</taxon>
        <taxon>Ascomycota</taxon>
        <taxon>Pezizomycotina</taxon>
        <taxon>Pezizomycetes</taxon>
        <taxon>Pezizales</taxon>
        <taxon>Pyronemataceae</taxon>
        <taxon>Pyronema</taxon>
    </lineage>
</organism>
<dbReference type="PANTHER" id="PTHR43539">
    <property type="entry name" value="FLAVIN-BINDING MONOOXYGENASE-LIKE PROTEIN (AFU_ORTHOLOGUE AFUA_4G09220)"/>
    <property type="match status" value="1"/>
</dbReference>
<proteinExistence type="predicted"/>
<dbReference type="SUPFAM" id="SSF51905">
    <property type="entry name" value="FAD/NAD(P)-binding domain"/>
    <property type="match status" value="2"/>
</dbReference>
<dbReference type="STRING" id="1076935.U4L0X5"/>
<evidence type="ECO:0000256" key="1">
    <source>
        <dbReference type="ARBA" id="ARBA00023002"/>
    </source>
</evidence>
<keyword evidence="3" id="KW-1185">Reference proteome</keyword>
<dbReference type="Gene3D" id="3.50.50.60">
    <property type="entry name" value="FAD/NAD(P)-binding domain"/>
    <property type="match status" value="1"/>
</dbReference>
<reference evidence="2 3" key="1">
    <citation type="journal article" date="2013" name="PLoS Genet.">
        <title>The genome and development-dependent transcriptomes of Pyronema confluens: a window into fungal evolution.</title>
        <authorList>
            <person name="Traeger S."/>
            <person name="Altegoer F."/>
            <person name="Freitag M."/>
            <person name="Gabaldon T."/>
            <person name="Kempken F."/>
            <person name="Kumar A."/>
            <person name="Marcet-Houben M."/>
            <person name="Poggeler S."/>
            <person name="Stajich J.E."/>
            <person name="Nowrousian M."/>
        </authorList>
    </citation>
    <scope>NUCLEOTIDE SEQUENCE [LARGE SCALE GENOMIC DNA]</scope>
    <source>
        <strain evidence="3">CBS 100304</strain>
        <tissue evidence="2">Vegetative mycelium</tissue>
    </source>
</reference>
<dbReference type="PRINTS" id="PR00411">
    <property type="entry name" value="PNDRDTASEI"/>
</dbReference>
<dbReference type="EMBL" id="HF935268">
    <property type="protein sequence ID" value="CCX05714.1"/>
    <property type="molecule type" value="Genomic_DNA"/>
</dbReference>
<keyword evidence="1" id="KW-0560">Oxidoreductase</keyword>
<gene>
    <name evidence="2" type="ORF">PCON_05301</name>
</gene>
<dbReference type="InterPro" id="IPR050982">
    <property type="entry name" value="Auxin_biosynth/cation_transpt"/>
</dbReference>
<dbReference type="PRINTS" id="PR00368">
    <property type="entry name" value="FADPNR"/>
</dbReference>
<accession>U4L0X5</accession>
<dbReference type="eggNOG" id="KOG1399">
    <property type="taxonomic scope" value="Eukaryota"/>
</dbReference>
<dbReference type="Pfam" id="PF13738">
    <property type="entry name" value="Pyr_redox_3"/>
    <property type="match status" value="1"/>
</dbReference>
<sequence length="597" mass="65383">MVLSPTSSTIPAPRPVPTDTTTPLNTWLTSFASFLSAPSEALTSSLFFSDGYLRDHLCLSWDFKTAHQLPAIYELLSSRSIKSVTLSSTRPVMILPIDAEGQVPAITAFLDIATKHGRGEGVLKLLEDGPGEWKAYSLFTVLTELDAYPEKTLKNRPSGVPHESVPGKVNWADTRKRELEFLDEQPAVIVIGAGQGGLSVAARLKMMGIPALVVEQNERVGDNWRNRYRHLVLHDPVQFDHLPYLPFPSFWPTYTPKDKLADWLETYADALELNIWTSSRVSASTWNEATKSWTVTISREGHENRKLQPRHIVLATGATGPPKVPAIVGEHTFKGRCLHSAHFVEAQPHSGGKKAVVIGSGNSGHDIAQDYYEKGWDVTIVQRGSTCVVSGDALVGTLMKGLYDEDGPPTDMADLIFHSFPLALLKRNHILATKVMQVKDRKILDGLRNVGFALDNGPDDSGLMMKYLQIGGGYYIDVGASTLIGSGAIKHHRISKIVEILPNGIKFDNGTLAADEIVFATGYGGMVTTAKDILGEEALENVDEVWGFDENDEIKGMWKQARKGLGLWFMGGNFALTRWGSRAVALGIGALETELLN</sequence>
<dbReference type="GO" id="GO:0050660">
    <property type="term" value="F:flavin adenine dinucleotide binding"/>
    <property type="evidence" value="ECO:0007669"/>
    <property type="project" value="TreeGrafter"/>
</dbReference>
<name>U4L0X5_PYROM</name>
<dbReference type="InterPro" id="IPR036188">
    <property type="entry name" value="FAD/NAD-bd_sf"/>
</dbReference>
<dbReference type="AlphaFoldDB" id="U4L0X5"/>
<dbReference type="PANTHER" id="PTHR43539:SF68">
    <property type="entry name" value="FLAVIN-BINDING MONOOXYGENASE-LIKE PROTEIN (AFU_ORTHOLOGUE AFUA_4G09220)"/>
    <property type="match status" value="1"/>
</dbReference>
<dbReference type="GO" id="GO:0004497">
    <property type="term" value="F:monooxygenase activity"/>
    <property type="evidence" value="ECO:0007669"/>
    <property type="project" value="UniProtKB-KW"/>
</dbReference>
<dbReference type="OMA" id="QGKRICH"/>